<dbReference type="EMBL" id="JAFBIT010000001">
    <property type="protein sequence ID" value="MCF2651281.1"/>
    <property type="molecule type" value="Genomic_DNA"/>
</dbReference>
<feature type="coiled-coil region" evidence="4">
    <location>
        <begin position="607"/>
        <end position="662"/>
    </location>
</feature>
<organism evidence="7 8">
    <name type="scientific">Anaeromassilibacillus senegalensis</name>
    <dbReference type="NCBI Taxonomy" id="1673717"/>
    <lineage>
        <taxon>Bacteria</taxon>
        <taxon>Bacillati</taxon>
        <taxon>Bacillota</taxon>
        <taxon>Clostridia</taxon>
        <taxon>Eubacteriales</taxon>
        <taxon>Acutalibacteraceae</taxon>
        <taxon>Anaeromassilibacillus</taxon>
    </lineage>
</organism>
<evidence type="ECO:0000256" key="5">
    <source>
        <dbReference type="SAM" id="MobiDB-lite"/>
    </source>
</evidence>
<feature type="compositionally biased region" description="Basic and acidic residues" evidence="5">
    <location>
        <begin position="303"/>
        <end position="328"/>
    </location>
</feature>
<protein>
    <recommendedName>
        <fullName evidence="3">Nuclease SbcCD subunit C</fullName>
    </recommendedName>
</protein>
<dbReference type="Pfam" id="PF13476">
    <property type="entry name" value="AAA_23"/>
    <property type="match status" value="1"/>
</dbReference>
<evidence type="ECO:0000256" key="1">
    <source>
        <dbReference type="ARBA" id="ARBA00006930"/>
    </source>
</evidence>
<evidence type="ECO:0000256" key="2">
    <source>
        <dbReference type="ARBA" id="ARBA00011322"/>
    </source>
</evidence>
<comment type="subunit">
    <text evidence="2">Heterodimer of SbcC and SbcD.</text>
</comment>
<comment type="caution">
    <text evidence="7">The sequence shown here is derived from an EMBL/GenBank/DDBJ whole genome shotgun (WGS) entry which is preliminary data.</text>
</comment>
<evidence type="ECO:0000256" key="3">
    <source>
        <dbReference type="ARBA" id="ARBA00013368"/>
    </source>
</evidence>
<dbReference type="RefSeq" id="WP_235322215.1">
    <property type="nucleotide sequence ID" value="NZ_JAFBIT010000001.1"/>
</dbReference>
<dbReference type="Proteomes" id="UP001299220">
    <property type="component" value="Unassembled WGS sequence"/>
</dbReference>
<dbReference type="Gene3D" id="1.10.287.1490">
    <property type="match status" value="1"/>
</dbReference>
<dbReference type="Pfam" id="PF13558">
    <property type="entry name" value="SbcC_Walker_B"/>
    <property type="match status" value="1"/>
</dbReference>
<evidence type="ECO:0000259" key="6">
    <source>
        <dbReference type="Pfam" id="PF13476"/>
    </source>
</evidence>
<keyword evidence="8" id="KW-1185">Reference proteome</keyword>
<dbReference type="Gene3D" id="3.40.50.300">
    <property type="entry name" value="P-loop containing nucleotide triphosphate hydrolases"/>
    <property type="match status" value="2"/>
</dbReference>
<evidence type="ECO:0000256" key="4">
    <source>
        <dbReference type="SAM" id="Coils"/>
    </source>
</evidence>
<dbReference type="InterPro" id="IPR027417">
    <property type="entry name" value="P-loop_NTPase"/>
</dbReference>
<gene>
    <name evidence="7" type="ORF">JQM67_01470</name>
</gene>
<sequence>MKPLRLELEAFGPYLDRTAIDFEKLNEAGLFLISGQTGGGKTTLLDAMCMALFCKSTGGRRSFADLRSLNADESRRTEVDFSFSLGANVYRFHRVLYMRKKRGAETYDLHEEHACYQLENSAWVLRESGSAKKVTDYAQSLLSLTAEQFSQVIVLPQGEFLRLLRANSKDKGEILKTLFSCEVWKSLVLKLGDRHKAVYAKRQNCAAKLQSLLEKEQALDESALAKRIEALETQKKQTETALESEQKTRAAAQKQLERTRTFAQLQAERDTAEKQLSDAKRLLALAEQRRTEAAQRGSTLEALQKEEKDAARRMEGLRQERAKSAEKQRIRADLSAHETQITQLKAAAQAAENDRLTAQKRIEAGEAYLLEITQAAEKRPSLLTEKAALEADLRRLYDRSETAREVQKLQKALDARRDKAFRDRLAMTAQDKAVAAAEALLRQNSAAALAAGLQDGVPCPVCGAVHHPAPAAGAEKLVSEDELDTMREALEKLRAVYSASESESAAAQATLNRAQAQLEKANAECADITDAAETLDAALARCTAEAAALEKKAAQASAARQKLQNLRESAEHAAKSGSEIAAQLAACAAEFQQLQSRLPEFDAVRGIGEIDREMQMLEARQKAVESEIQRLDAAMRDAEKALAAAAERRAAAEKRCSDAQEALLAFGEAPSADAAACSAALDAAQKRVDTLSVELGRLTSALQSAHATAETVKGLAEEARALDLEYSRVTRLYGLLSGQKNSLRMPILQYVLSMMLEETVASANRFFTLLSRGRYALRRMTAPKSGQGYAGLDIEVLDGMSGTCRSIETLSGGEQFLASLSLAFGLSEVVQGHSGAVRLDSIFIDEGFGSLDGDTLDTAMRALETIRQGGRVVGIISHVAELQQRIPAMIRVTASESGSARAKVIAEL</sequence>
<dbReference type="SUPFAM" id="SSF52540">
    <property type="entry name" value="P-loop containing nucleoside triphosphate hydrolases"/>
    <property type="match status" value="1"/>
</dbReference>
<accession>A0ABS9CJF5</accession>
<feature type="domain" description="Rad50/SbcC-type AAA" evidence="6">
    <location>
        <begin position="5"/>
        <end position="276"/>
    </location>
</feature>
<evidence type="ECO:0000313" key="8">
    <source>
        <dbReference type="Proteomes" id="UP001299220"/>
    </source>
</evidence>
<feature type="region of interest" description="Disordered" evidence="5">
    <location>
        <begin position="290"/>
        <end position="328"/>
    </location>
</feature>
<evidence type="ECO:0000313" key="7">
    <source>
        <dbReference type="EMBL" id="MCF2651281.1"/>
    </source>
</evidence>
<comment type="similarity">
    <text evidence="1">Belongs to the SMC family. SbcC subfamily.</text>
</comment>
<name>A0ABS9CJF5_9FIRM</name>
<proteinExistence type="inferred from homology"/>
<dbReference type="PANTHER" id="PTHR32114">
    <property type="entry name" value="ABC TRANSPORTER ABCH.3"/>
    <property type="match status" value="1"/>
</dbReference>
<feature type="coiled-coil region" evidence="4">
    <location>
        <begin position="483"/>
        <end position="576"/>
    </location>
</feature>
<reference evidence="7 8" key="1">
    <citation type="submission" date="2020-12" db="EMBL/GenBank/DDBJ databases">
        <title>Whole genome sequences of gut porcine anaerobes.</title>
        <authorList>
            <person name="Kubasova T."/>
            <person name="Jahodarova E."/>
            <person name="Rychlik I."/>
        </authorList>
    </citation>
    <scope>NUCLEOTIDE SEQUENCE [LARGE SCALE GENOMIC DNA]</scope>
    <source>
        <strain evidence="7 8">An867</strain>
    </source>
</reference>
<keyword evidence="4" id="KW-0175">Coiled coil</keyword>
<dbReference type="InterPro" id="IPR038729">
    <property type="entry name" value="Rad50/SbcC_AAA"/>
</dbReference>
<dbReference type="PANTHER" id="PTHR32114:SF2">
    <property type="entry name" value="ABC TRANSPORTER ABCH.3"/>
    <property type="match status" value="1"/>
</dbReference>